<dbReference type="AlphaFoldDB" id="U5D2M3"/>
<organism evidence="2 3">
    <name type="scientific">Amborella trichopoda</name>
    <dbReference type="NCBI Taxonomy" id="13333"/>
    <lineage>
        <taxon>Eukaryota</taxon>
        <taxon>Viridiplantae</taxon>
        <taxon>Streptophyta</taxon>
        <taxon>Embryophyta</taxon>
        <taxon>Tracheophyta</taxon>
        <taxon>Spermatophyta</taxon>
        <taxon>Magnoliopsida</taxon>
        <taxon>Amborellales</taxon>
        <taxon>Amborellaceae</taxon>
        <taxon>Amborella</taxon>
    </lineage>
</organism>
<feature type="region of interest" description="Disordered" evidence="1">
    <location>
        <begin position="1"/>
        <end position="82"/>
    </location>
</feature>
<feature type="compositionally biased region" description="Basic and acidic residues" evidence="1">
    <location>
        <begin position="20"/>
        <end position="29"/>
    </location>
</feature>
<protein>
    <submittedName>
        <fullName evidence="2">Uncharacterized protein</fullName>
    </submittedName>
</protein>
<gene>
    <name evidence="2" type="ORF">AMTR_s00051p00183770</name>
</gene>
<evidence type="ECO:0000313" key="2">
    <source>
        <dbReference type="EMBL" id="ERN16674.1"/>
    </source>
</evidence>
<reference evidence="3" key="1">
    <citation type="journal article" date="2013" name="Science">
        <title>The Amborella genome and the evolution of flowering plants.</title>
        <authorList>
            <consortium name="Amborella Genome Project"/>
        </authorList>
    </citation>
    <scope>NUCLEOTIDE SEQUENCE [LARGE SCALE GENOMIC DNA]</scope>
</reference>
<sequence length="128" mass="14341">MASHAPKPPALVRLKSVPPKGRDDKEIERKRKRGREPSPASSSRERERHSSNEDLSSTAVSSVPSSPASSSWERERHSSKEDLSSTLHGLQFRWLPCDWWIVGLDGRVRCLLIQGVARDALHQGLRLA</sequence>
<keyword evidence="3" id="KW-1185">Reference proteome</keyword>
<dbReference type="Gramene" id="ERN16674">
    <property type="protein sequence ID" value="ERN16674"/>
    <property type="gene ID" value="AMTR_s00051p00183770"/>
</dbReference>
<feature type="compositionally biased region" description="Basic and acidic residues" evidence="1">
    <location>
        <begin position="43"/>
        <end position="52"/>
    </location>
</feature>
<dbReference type="EMBL" id="KI392418">
    <property type="protein sequence ID" value="ERN16674.1"/>
    <property type="molecule type" value="Genomic_DNA"/>
</dbReference>
<dbReference type="Proteomes" id="UP000017836">
    <property type="component" value="Unassembled WGS sequence"/>
</dbReference>
<evidence type="ECO:0000313" key="3">
    <source>
        <dbReference type="Proteomes" id="UP000017836"/>
    </source>
</evidence>
<feature type="compositionally biased region" description="Low complexity" evidence="1">
    <location>
        <begin position="56"/>
        <end position="71"/>
    </location>
</feature>
<proteinExistence type="predicted"/>
<name>U5D2M3_AMBTC</name>
<dbReference type="HOGENOM" id="CLU_1962537_0_0_1"/>
<accession>U5D2M3</accession>
<evidence type="ECO:0000256" key="1">
    <source>
        <dbReference type="SAM" id="MobiDB-lite"/>
    </source>
</evidence>
<feature type="compositionally biased region" description="Basic and acidic residues" evidence="1">
    <location>
        <begin position="72"/>
        <end position="82"/>
    </location>
</feature>